<keyword evidence="1" id="KW-1133">Transmembrane helix</keyword>
<dbReference type="RefSeq" id="WP_052882790.1">
    <property type="nucleotide sequence ID" value="NZ_CP010904.1"/>
</dbReference>
<evidence type="ECO:0000256" key="1">
    <source>
        <dbReference type="SAM" id="Phobius"/>
    </source>
</evidence>
<feature type="transmembrane region" description="Helical" evidence="1">
    <location>
        <begin position="315"/>
        <end position="337"/>
    </location>
</feature>
<sequence length="448" mass="48614">MNSIRRISVIAAMTVRAAVRSRVVLTLLGLIFFVILFLPASIRGDGTVEGYVRILLSYTLGAAAALLSLTSLWAGCAAVSGEIRARRMHVLVTRPVRRAEIWLGTWLGLVAVNAVVLAAAGAVTWGILRWNMRPSQLDADETGRLRREVLVARRALPPRPLIDAREVRGLAERWRREDRISGEADRSAVLEAARRTLRNRAGAVGPGESVRWTFDPPRAFPPGRPLHLRYELAASELGLVRIRGSWRTADGSFEQQVEIRPRVEETLTIPAAAAGGSGPIELSFFNEHDREVTLLFPHESDPELMIYETTFEVNFLRALLTVFAHLCLMSAVGVAAGTLFTMPVAVFTSSWLLLLLLCGGFVSDLARAPDLKGIPRAARPAARVYFKVLDAALSPLRGGDPLSDLSSGVSVTWTEVGGRWSSKVLLGGGAVALIGIGALRRKEIAALG</sequence>
<reference evidence="2 3" key="2">
    <citation type="journal article" date="2016" name="ISME J.">
        <title>Characterization of the first cultured representative of Verrucomicrobia subdivision 5 indicates the proposal of a novel phylum.</title>
        <authorList>
            <person name="Spring S."/>
            <person name="Bunk B."/>
            <person name="Sproer C."/>
            <person name="Schumann P."/>
            <person name="Rohde M."/>
            <person name="Tindall B.J."/>
            <person name="Klenk H.P."/>
        </authorList>
    </citation>
    <scope>NUCLEOTIDE SEQUENCE [LARGE SCALE GENOMIC DNA]</scope>
    <source>
        <strain evidence="2 3">L21-Fru-AB</strain>
    </source>
</reference>
<proteinExistence type="predicted"/>
<dbReference type="KEGG" id="vbl:L21SP4_02355"/>
<protein>
    <submittedName>
        <fullName evidence="2">ABC-type transport system involved in multi-copper enzyme maturation, permease component</fullName>
    </submittedName>
</protein>
<keyword evidence="3" id="KW-1185">Reference proteome</keyword>
<dbReference type="PANTHER" id="PTHR43471:SF10">
    <property type="entry name" value="SLL1107 PROTEIN"/>
    <property type="match status" value="1"/>
</dbReference>
<name>A0A0G3EGI4_9BACT</name>
<dbReference type="Proteomes" id="UP000035268">
    <property type="component" value="Chromosome"/>
</dbReference>
<feature type="transmembrane region" description="Helical" evidence="1">
    <location>
        <begin position="54"/>
        <end position="80"/>
    </location>
</feature>
<organism evidence="2 3">
    <name type="scientific">Kiritimatiella glycovorans</name>
    <dbReference type="NCBI Taxonomy" id="1307763"/>
    <lineage>
        <taxon>Bacteria</taxon>
        <taxon>Pseudomonadati</taxon>
        <taxon>Kiritimatiellota</taxon>
        <taxon>Kiritimatiellia</taxon>
        <taxon>Kiritimatiellales</taxon>
        <taxon>Kiritimatiellaceae</taxon>
        <taxon>Kiritimatiella</taxon>
    </lineage>
</organism>
<dbReference type="STRING" id="1307763.L21SP4_02355"/>
<dbReference type="AlphaFoldDB" id="A0A0G3EGI4"/>
<feature type="transmembrane region" description="Helical" evidence="1">
    <location>
        <begin position="101"/>
        <end position="128"/>
    </location>
</feature>
<reference evidence="3" key="1">
    <citation type="submission" date="2015-02" db="EMBL/GenBank/DDBJ databases">
        <title>Description and complete genome sequence of the first cultured representative of the subdivision 5 of the Verrucomicrobia phylum.</title>
        <authorList>
            <person name="Spring S."/>
            <person name="Bunk B."/>
            <person name="Sproer C."/>
            <person name="Klenk H.-P."/>
        </authorList>
    </citation>
    <scope>NUCLEOTIDE SEQUENCE [LARGE SCALE GENOMIC DNA]</scope>
    <source>
        <strain evidence="3">L21-Fru-AB</strain>
    </source>
</reference>
<gene>
    <name evidence="2" type="ORF">L21SP4_02355</name>
</gene>
<dbReference type="PANTHER" id="PTHR43471">
    <property type="entry name" value="ABC TRANSPORTER PERMEASE"/>
    <property type="match status" value="1"/>
</dbReference>
<evidence type="ECO:0000313" key="2">
    <source>
        <dbReference type="EMBL" id="AKJ65581.1"/>
    </source>
</evidence>
<keyword evidence="1" id="KW-0812">Transmembrane</keyword>
<evidence type="ECO:0000313" key="3">
    <source>
        <dbReference type="Proteomes" id="UP000035268"/>
    </source>
</evidence>
<feature type="transmembrane region" description="Helical" evidence="1">
    <location>
        <begin position="344"/>
        <end position="362"/>
    </location>
</feature>
<dbReference type="EMBL" id="CP010904">
    <property type="protein sequence ID" value="AKJ65581.1"/>
    <property type="molecule type" value="Genomic_DNA"/>
</dbReference>
<keyword evidence="1" id="KW-0472">Membrane</keyword>
<accession>A0A0G3EGI4</accession>